<organism evidence="3 4">
    <name type="scientific">Brucella thiophenivorans</name>
    <dbReference type="NCBI Taxonomy" id="571255"/>
    <lineage>
        <taxon>Bacteria</taxon>
        <taxon>Pseudomonadati</taxon>
        <taxon>Pseudomonadota</taxon>
        <taxon>Alphaproteobacteria</taxon>
        <taxon>Hyphomicrobiales</taxon>
        <taxon>Brucellaceae</taxon>
        <taxon>Brucella/Ochrobactrum group</taxon>
        <taxon>Brucella</taxon>
    </lineage>
</organism>
<accession>A0A256FLY5</accession>
<dbReference type="InterPro" id="IPR001296">
    <property type="entry name" value="Glyco_trans_1"/>
</dbReference>
<evidence type="ECO:0000259" key="2">
    <source>
        <dbReference type="Pfam" id="PF13579"/>
    </source>
</evidence>
<proteinExistence type="predicted"/>
<feature type="domain" description="Glycosyl transferase family 1" evidence="1">
    <location>
        <begin position="216"/>
        <end position="379"/>
    </location>
</feature>
<feature type="domain" description="Glycosyltransferase subfamily 4-like N-terminal" evidence="2">
    <location>
        <begin position="18"/>
        <end position="194"/>
    </location>
</feature>
<dbReference type="PANTHER" id="PTHR45947">
    <property type="entry name" value="SULFOQUINOVOSYL TRANSFERASE SQD2"/>
    <property type="match status" value="1"/>
</dbReference>
<dbReference type="SUPFAM" id="SSF53756">
    <property type="entry name" value="UDP-Glycosyltransferase/glycogen phosphorylase"/>
    <property type="match status" value="1"/>
</dbReference>
<name>A0A256FLY5_9HYPH</name>
<dbReference type="AlphaFoldDB" id="A0A256FLY5"/>
<dbReference type="PANTHER" id="PTHR45947:SF3">
    <property type="entry name" value="SULFOQUINOVOSYL TRANSFERASE SQD2"/>
    <property type="match status" value="1"/>
</dbReference>
<evidence type="ECO:0000313" key="4">
    <source>
        <dbReference type="Proteomes" id="UP000215590"/>
    </source>
</evidence>
<dbReference type="RefSeq" id="WP_094507614.1">
    <property type="nucleotide sequence ID" value="NZ_JBHEEK010000014.1"/>
</dbReference>
<dbReference type="InterPro" id="IPR028098">
    <property type="entry name" value="Glyco_trans_4-like_N"/>
</dbReference>
<dbReference type="Pfam" id="PF00534">
    <property type="entry name" value="Glycos_transf_1"/>
    <property type="match status" value="1"/>
</dbReference>
<keyword evidence="3" id="KW-0808">Transferase</keyword>
<reference evidence="3 4" key="1">
    <citation type="submission" date="2017-07" db="EMBL/GenBank/DDBJ databases">
        <title>Phylogenetic study on the rhizospheric bacterium Ochrobactrum sp. A44.</title>
        <authorList>
            <person name="Krzyzanowska D.M."/>
            <person name="Ossowicki A."/>
            <person name="Rajewska M."/>
            <person name="Maciag T."/>
            <person name="Kaczynski Z."/>
            <person name="Czerwicka M."/>
            <person name="Jafra S."/>
        </authorList>
    </citation>
    <scope>NUCLEOTIDE SEQUENCE [LARGE SCALE GENOMIC DNA]</scope>
    <source>
        <strain evidence="3 4">DSM 7216</strain>
    </source>
</reference>
<evidence type="ECO:0000259" key="1">
    <source>
        <dbReference type="Pfam" id="PF00534"/>
    </source>
</evidence>
<dbReference type="CDD" id="cd03794">
    <property type="entry name" value="GT4_WbuB-like"/>
    <property type="match status" value="1"/>
</dbReference>
<sequence length="423" mass="46802">MRVVLANRYFYPDQSATSRMVTSLAHELVREGIETTVLASRSYHDKGKEALRARETIDGINVHRIWTSGFGRGKLAGRAVDYATFHLSAAAWFAANAKKDDICVVCTDPPLLSVSAALPIKLRGAHLVNWVMDLFPETAIELGLMKNQAIPSRLAVALRNWSMRQAALTICPIERMARFLSANGIASEKLAVVHHWADKSEILPVGREENALRHAWGLSDKFVIGYSGNFGRAHEFGTVLDAAEQLQTIPDIVFLMIGEGQQRPYVEREVKRRGLTNVVMKPFQPVEQLSESLCAADVHLVSLKPELEHCIVPSKFYGVLAAARPTIFIGDPDGEIANVVHDFLCGLSLSPGEVEMLVSSILLLKNSQLYRNTMGNNARYLMETAYSREIGAAVWQAAVGRIGKKSGSIPMPVLDRRFHTEKM</sequence>
<dbReference type="EMBL" id="NNRJ01000049">
    <property type="protein sequence ID" value="OYR15864.1"/>
    <property type="molecule type" value="Genomic_DNA"/>
</dbReference>
<dbReference type="Pfam" id="PF13579">
    <property type="entry name" value="Glyco_trans_4_4"/>
    <property type="match status" value="1"/>
</dbReference>
<protein>
    <submittedName>
        <fullName evidence="3">Glycosyl transferases group 1 family protein</fullName>
    </submittedName>
</protein>
<evidence type="ECO:0000313" key="3">
    <source>
        <dbReference type="EMBL" id="OYR15864.1"/>
    </source>
</evidence>
<keyword evidence="4" id="KW-1185">Reference proteome</keyword>
<dbReference type="Proteomes" id="UP000215590">
    <property type="component" value="Unassembled WGS sequence"/>
</dbReference>
<dbReference type="OrthoDB" id="185319at2"/>
<dbReference type="Gene3D" id="3.40.50.2000">
    <property type="entry name" value="Glycogen Phosphorylase B"/>
    <property type="match status" value="2"/>
</dbReference>
<dbReference type="InterPro" id="IPR050194">
    <property type="entry name" value="Glycosyltransferase_grp1"/>
</dbReference>
<comment type="caution">
    <text evidence="3">The sequence shown here is derived from an EMBL/GenBank/DDBJ whole genome shotgun (WGS) entry which is preliminary data.</text>
</comment>
<dbReference type="GO" id="GO:0016758">
    <property type="term" value="F:hexosyltransferase activity"/>
    <property type="evidence" value="ECO:0007669"/>
    <property type="project" value="TreeGrafter"/>
</dbReference>
<gene>
    <name evidence="3" type="ORF">CEV31_2683</name>
</gene>